<name>A0AAD6C3G7_9EURO</name>
<dbReference type="AlphaFoldDB" id="A0AAD6C3G7"/>
<dbReference type="RefSeq" id="XP_056765087.1">
    <property type="nucleotide sequence ID" value="XM_056909383.1"/>
</dbReference>
<dbReference type="Proteomes" id="UP001213681">
    <property type="component" value="Unassembled WGS sequence"/>
</dbReference>
<proteinExistence type="predicted"/>
<dbReference type="EMBL" id="JAPVEA010000006">
    <property type="protein sequence ID" value="KAJ5449552.1"/>
    <property type="molecule type" value="Genomic_DNA"/>
</dbReference>
<evidence type="ECO:0000313" key="1">
    <source>
        <dbReference type="EMBL" id="KAJ5449552.1"/>
    </source>
</evidence>
<accession>A0AAD6C3G7</accession>
<reference evidence="1" key="1">
    <citation type="submission" date="2022-12" db="EMBL/GenBank/DDBJ databases">
        <authorList>
            <person name="Petersen C."/>
        </authorList>
    </citation>
    <scope>NUCLEOTIDE SEQUENCE</scope>
    <source>
        <strain evidence="1">IBT 16125</strain>
    </source>
</reference>
<protein>
    <submittedName>
        <fullName evidence="1">Uncharacterized protein</fullName>
    </submittedName>
</protein>
<organism evidence="1 2">
    <name type="scientific">Penicillium daleae</name>
    <dbReference type="NCBI Taxonomy" id="63821"/>
    <lineage>
        <taxon>Eukaryota</taxon>
        <taxon>Fungi</taxon>
        <taxon>Dikarya</taxon>
        <taxon>Ascomycota</taxon>
        <taxon>Pezizomycotina</taxon>
        <taxon>Eurotiomycetes</taxon>
        <taxon>Eurotiomycetidae</taxon>
        <taxon>Eurotiales</taxon>
        <taxon>Aspergillaceae</taxon>
        <taxon>Penicillium</taxon>
    </lineage>
</organism>
<evidence type="ECO:0000313" key="2">
    <source>
        <dbReference type="Proteomes" id="UP001213681"/>
    </source>
</evidence>
<reference evidence="1" key="2">
    <citation type="journal article" date="2023" name="IMA Fungus">
        <title>Comparative genomic study of the Penicillium genus elucidates a diverse pangenome and 15 lateral gene transfer events.</title>
        <authorList>
            <person name="Petersen C."/>
            <person name="Sorensen T."/>
            <person name="Nielsen M.R."/>
            <person name="Sondergaard T.E."/>
            <person name="Sorensen J.L."/>
            <person name="Fitzpatrick D.A."/>
            <person name="Frisvad J.C."/>
            <person name="Nielsen K.L."/>
        </authorList>
    </citation>
    <scope>NUCLEOTIDE SEQUENCE</scope>
    <source>
        <strain evidence="1">IBT 16125</strain>
    </source>
</reference>
<keyword evidence="2" id="KW-1185">Reference proteome</keyword>
<comment type="caution">
    <text evidence="1">The sequence shown here is derived from an EMBL/GenBank/DDBJ whole genome shotgun (WGS) entry which is preliminary data.</text>
</comment>
<dbReference type="GeneID" id="81599626"/>
<gene>
    <name evidence="1" type="ORF">N7458_006001</name>
</gene>
<sequence length="148" mass="16046">MEQIPLIGNYSHIHKGVQKNVDAVKADIYRADKQASITGTAVVVAGDITRQVAQHGVTRKVLVTGFDILALTKRSYKEWNGTRYWDITVVVSYYGAVQVYPEGALTSSAAPENASLEELDYSIKCTFGGSWLTPLGPMVGTGTLEAHT</sequence>